<dbReference type="STRING" id="64571.A0A1Y2GDZ2"/>
<dbReference type="PANTHER" id="PTHR33129">
    <property type="entry name" value="PROTEIN KINASE DOMAIN-CONTAINING PROTEIN-RELATED"/>
    <property type="match status" value="1"/>
</dbReference>
<sequence>MLARTIFSVSPKTLNSEENLYKEIVKGVPWKYYMAPWELDELKECRDKVEAFHMVPEDFMEHLYEMIGGVPRYVLEVPRKELDFYSPEDRCKKKVRAVAESSALERVNQALDNIKDPMKILQYFEQAKDSQCYSSHLLHRYPTKDHRGFRLVWASDYIMEEVHDAVDDKTWNELLNRLANGRVGEGRGAMFELYMRRILRIGNRCFQARNLHDNTEITIDIKASPDVKWFNTLECYKGKMQGSLWIPNSKRFACVDMLLAPNYLLQVTTNKDHGIKSKPFKAFLKSMRENKWIHSSEEVALIFVVPQDQIKEFKKQNFKTGTNRVDSKATKELLDVKQYIMGIDLQAELRQKNKNRAVNGHAN</sequence>
<proteinExistence type="predicted"/>
<dbReference type="PANTHER" id="PTHR33129:SF1">
    <property type="entry name" value="ATP-BINDING PROTEIN"/>
    <property type="match status" value="1"/>
</dbReference>
<reference evidence="1 2" key="1">
    <citation type="submission" date="2016-07" db="EMBL/GenBank/DDBJ databases">
        <title>Pervasive Adenine N6-methylation of Active Genes in Fungi.</title>
        <authorList>
            <consortium name="DOE Joint Genome Institute"/>
            <person name="Mondo S.J."/>
            <person name="Dannebaum R.O."/>
            <person name="Kuo R.C."/>
            <person name="Labutti K."/>
            <person name="Haridas S."/>
            <person name="Kuo A."/>
            <person name="Salamov A."/>
            <person name="Ahrendt S.R."/>
            <person name="Lipzen A."/>
            <person name="Sullivan W."/>
            <person name="Andreopoulos W.B."/>
            <person name="Clum A."/>
            <person name="Lindquist E."/>
            <person name="Daum C."/>
            <person name="Ramamoorthy G.K."/>
            <person name="Gryganskyi A."/>
            <person name="Culley D."/>
            <person name="Magnuson J.K."/>
            <person name="James T.Y."/>
            <person name="O'Malley M.A."/>
            <person name="Stajich J.E."/>
            <person name="Spatafora J.W."/>
            <person name="Visel A."/>
            <person name="Grigoriev I.V."/>
        </authorList>
    </citation>
    <scope>NUCLEOTIDE SEQUENCE [LARGE SCALE GENOMIC DNA]</scope>
    <source>
        <strain evidence="1 2">NRRL 3116</strain>
    </source>
</reference>
<evidence type="ECO:0000313" key="2">
    <source>
        <dbReference type="Proteomes" id="UP000193648"/>
    </source>
</evidence>
<keyword evidence="2" id="KW-1185">Reference proteome</keyword>
<dbReference type="AlphaFoldDB" id="A0A1Y2GDZ2"/>
<gene>
    <name evidence="1" type="ORF">BCR41DRAFT_147034</name>
</gene>
<dbReference type="RefSeq" id="XP_021878315.1">
    <property type="nucleotide sequence ID" value="XM_022019572.1"/>
</dbReference>
<comment type="caution">
    <text evidence="1">The sequence shown here is derived from an EMBL/GenBank/DDBJ whole genome shotgun (WGS) entry which is preliminary data.</text>
</comment>
<accession>A0A1Y2GDZ2</accession>
<protein>
    <submittedName>
        <fullName evidence="1">Uncharacterized protein</fullName>
    </submittedName>
</protein>
<dbReference type="Proteomes" id="UP000193648">
    <property type="component" value="Unassembled WGS sequence"/>
</dbReference>
<dbReference type="EMBL" id="MCFF01000038">
    <property type="protein sequence ID" value="ORZ08232.1"/>
    <property type="molecule type" value="Genomic_DNA"/>
</dbReference>
<dbReference type="GeneID" id="33561417"/>
<organism evidence="1 2">
    <name type="scientific">Lobosporangium transversale</name>
    <dbReference type="NCBI Taxonomy" id="64571"/>
    <lineage>
        <taxon>Eukaryota</taxon>
        <taxon>Fungi</taxon>
        <taxon>Fungi incertae sedis</taxon>
        <taxon>Mucoromycota</taxon>
        <taxon>Mortierellomycotina</taxon>
        <taxon>Mortierellomycetes</taxon>
        <taxon>Mortierellales</taxon>
        <taxon>Mortierellaceae</taxon>
        <taxon>Lobosporangium</taxon>
    </lineage>
</organism>
<dbReference type="OrthoDB" id="19861at2759"/>
<evidence type="ECO:0000313" key="1">
    <source>
        <dbReference type="EMBL" id="ORZ08232.1"/>
    </source>
</evidence>
<dbReference type="InterPro" id="IPR052980">
    <property type="entry name" value="Crinkler_effector"/>
</dbReference>
<name>A0A1Y2GDZ2_9FUNG</name>
<dbReference type="InParanoid" id="A0A1Y2GDZ2"/>